<dbReference type="AlphaFoldDB" id="A0A0G0YSL3"/>
<dbReference type="GO" id="GO:0046872">
    <property type="term" value="F:metal ion binding"/>
    <property type="evidence" value="ECO:0007669"/>
    <property type="project" value="UniProtKB-KW"/>
</dbReference>
<keyword evidence="7" id="KW-0460">Magnesium</keyword>
<feature type="transmembrane region" description="Helical" evidence="8">
    <location>
        <begin position="298"/>
        <end position="319"/>
    </location>
</feature>
<comment type="caution">
    <text evidence="9">The sequence shown here is derived from an EMBL/GenBank/DDBJ whole genome shotgun (WGS) entry which is preliminary data.</text>
</comment>
<comment type="subcellular location">
    <subcellularLocation>
        <location evidence="1">Cell membrane</location>
        <topology evidence="1">Multi-pass membrane protein</topology>
    </subcellularLocation>
</comment>
<keyword evidence="6 8" id="KW-0472">Membrane</keyword>
<evidence type="ECO:0000313" key="10">
    <source>
        <dbReference type="Proteomes" id="UP000034516"/>
    </source>
</evidence>
<accession>A0A0G0YSL3</accession>
<evidence type="ECO:0000313" key="9">
    <source>
        <dbReference type="EMBL" id="KKS39599.1"/>
    </source>
</evidence>
<evidence type="ECO:0000256" key="8">
    <source>
        <dbReference type="SAM" id="Phobius"/>
    </source>
</evidence>
<dbReference type="PANTHER" id="PTHR22926">
    <property type="entry name" value="PHOSPHO-N-ACETYLMURAMOYL-PENTAPEPTIDE-TRANSFERASE"/>
    <property type="match status" value="1"/>
</dbReference>
<feature type="transmembrane region" description="Helical" evidence="8">
    <location>
        <begin position="326"/>
        <end position="345"/>
    </location>
</feature>
<comment type="cofactor">
    <cofactor evidence="7">
        <name>Mg(2+)</name>
        <dbReference type="ChEBI" id="CHEBI:18420"/>
    </cofactor>
</comment>
<proteinExistence type="predicted"/>
<feature type="transmembrane region" description="Helical" evidence="8">
    <location>
        <begin position="242"/>
        <end position="262"/>
    </location>
</feature>
<keyword evidence="3 9" id="KW-0808">Transferase</keyword>
<keyword evidence="2" id="KW-1003">Cell membrane</keyword>
<organism evidence="9 10">
    <name type="scientific">Candidatus Kuenenbacteria bacterium GW2011_GWA2_42_15</name>
    <dbReference type="NCBI Taxonomy" id="1618677"/>
    <lineage>
        <taxon>Bacteria</taxon>
        <taxon>Candidatus Kueneniibacteriota</taxon>
    </lineage>
</organism>
<dbReference type="GO" id="GO:0071555">
    <property type="term" value="P:cell wall organization"/>
    <property type="evidence" value="ECO:0007669"/>
    <property type="project" value="TreeGrafter"/>
</dbReference>
<keyword evidence="7" id="KW-0479">Metal-binding</keyword>
<feature type="binding site" evidence="7">
    <location>
        <position position="263"/>
    </location>
    <ligand>
        <name>Mg(2+)</name>
        <dbReference type="ChEBI" id="CHEBI:18420"/>
    </ligand>
</feature>
<feature type="transmembrane region" description="Helical" evidence="8">
    <location>
        <begin position="423"/>
        <end position="440"/>
    </location>
</feature>
<dbReference type="CDD" id="cd06853">
    <property type="entry name" value="GT_WecA_like"/>
    <property type="match status" value="1"/>
</dbReference>
<feature type="transmembrane region" description="Helical" evidence="8">
    <location>
        <begin position="197"/>
        <end position="222"/>
    </location>
</feature>
<dbReference type="EMBL" id="LCCW01000062">
    <property type="protein sequence ID" value="KKS39599.1"/>
    <property type="molecule type" value="Genomic_DNA"/>
</dbReference>
<evidence type="ECO:0000256" key="1">
    <source>
        <dbReference type="ARBA" id="ARBA00004651"/>
    </source>
</evidence>
<reference evidence="9 10" key="1">
    <citation type="journal article" date="2015" name="Nature">
        <title>rRNA introns, odd ribosomes, and small enigmatic genomes across a large radiation of phyla.</title>
        <authorList>
            <person name="Brown C.T."/>
            <person name="Hug L.A."/>
            <person name="Thomas B.C."/>
            <person name="Sharon I."/>
            <person name="Castelle C.J."/>
            <person name="Singh A."/>
            <person name="Wilkins M.J."/>
            <person name="Williams K.H."/>
            <person name="Banfield J.F."/>
        </authorList>
    </citation>
    <scope>NUCLEOTIDE SEQUENCE [LARGE SCALE GENOMIC DNA]</scope>
</reference>
<feature type="transmembrane region" description="Helical" evidence="8">
    <location>
        <begin position="168"/>
        <end position="185"/>
    </location>
</feature>
<evidence type="ECO:0000256" key="6">
    <source>
        <dbReference type="ARBA" id="ARBA00023136"/>
    </source>
</evidence>
<evidence type="ECO:0000256" key="5">
    <source>
        <dbReference type="ARBA" id="ARBA00022989"/>
    </source>
</evidence>
<evidence type="ECO:0000256" key="3">
    <source>
        <dbReference type="ARBA" id="ARBA00022679"/>
    </source>
</evidence>
<gene>
    <name evidence="9" type="ORF">UV02_C0062G0003</name>
</gene>
<keyword evidence="4 8" id="KW-0812">Transmembrane</keyword>
<protein>
    <submittedName>
        <fullName evidence="9">Glycosyl transferase family 4</fullName>
    </submittedName>
</protein>
<evidence type="ECO:0000256" key="7">
    <source>
        <dbReference type="PIRSR" id="PIRSR600715-1"/>
    </source>
</evidence>
<dbReference type="Proteomes" id="UP000034516">
    <property type="component" value="Unassembled WGS sequence"/>
</dbReference>
<dbReference type="GO" id="GO:0016780">
    <property type="term" value="F:phosphotransferase activity, for other substituted phosphate groups"/>
    <property type="evidence" value="ECO:0007669"/>
    <property type="project" value="InterPro"/>
</dbReference>
<dbReference type="GO" id="GO:0009103">
    <property type="term" value="P:lipopolysaccharide biosynthetic process"/>
    <property type="evidence" value="ECO:0007669"/>
    <property type="project" value="TreeGrafter"/>
</dbReference>
<sequence>MGDFGFGFGDISVGVVDRGTNTTGNSAAIFSSVGRGATGREADIVVDGGGAGRSGGLGFDFGNDDVGRAKNDYQNNCLDGSIDRSIGIFGSVECVVESGDMIAFFLPAVISFLLTPVVIWGYKELGALRGKKRRDMDTHEKLVPRGGGIPIFIGILAGALILMPIDQHLIGILIGGMVGLAVGVADDWLDLNPYLRLGLLFLAAGAVVAAGIGIAYINLPFWGIVNLDQPRINFWLFGEQKSIWVLSDLFALVFIVGVMNFVNWSKGLDGQLPGIVVVAALTIGALSLRFSADVTQWPVLGLALILAGAYAGFLPWNFYPQKIMPGYAGGILGGYFLAVLAILSTTKVGTLLVVLGVPLVDAGIIIGRRILSGKSPVWGDRGHFHHYLLDRAGWSKKRIALFYWAVTGLLGIVALRLNSQQKLYTILGVVLTIGGSYWWWKHFGRFSKLRGRNGG</sequence>
<dbReference type="PANTHER" id="PTHR22926:SF3">
    <property type="entry name" value="UNDECAPRENYL-PHOSPHATE ALPHA-N-ACETYLGLUCOSAMINYL 1-PHOSPHATE TRANSFERASE"/>
    <property type="match status" value="1"/>
</dbReference>
<feature type="transmembrane region" description="Helical" evidence="8">
    <location>
        <begin position="274"/>
        <end position="292"/>
    </location>
</feature>
<dbReference type="Pfam" id="PF00953">
    <property type="entry name" value="Glycos_transf_4"/>
    <property type="match status" value="1"/>
</dbReference>
<feature type="transmembrane region" description="Helical" evidence="8">
    <location>
        <begin position="399"/>
        <end position="417"/>
    </location>
</feature>
<dbReference type="InterPro" id="IPR000715">
    <property type="entry name" value="Glycosyl_transferase_4"/>
</dbReference>
<feature type="transmembrane region" description="Helical" evidence="8">
    <location>
        <begin position="101"/>
        <end position="122"/>
    </location>
</feature>
<evidence type="ECO:0000256" key="2">
    <source>
        <dbReference type="ARBA" id="ARBA00022475"/>
    </source>
</evidence>
<keyword evidence="5 8" id="KW-1133">Transmembrane helix</keyword>
<name>A0A0G0YSL3_9BACT</name>
<feature type="transmembrane region" description="Helical" evidence="8">
    <location>
        <begin position="142"/>
        <end position="162"/>
    </location>
</feature>
<feature type="transmembrane region" description="Helical" evidence="8">
    <location>
        <begin position="351"/>
        <end position="371"/>
    </location>
</feature>
<dbReference type="GO" id="GO:0005886">
    <property type="term" value="C:plasma membrane"/>
    <property type="evidence" value="ECO:0007669"/>
    <property type="project" value="UniProtKB-SubCell"/>
</dbReference>
<evidence type="ECO:0000256" key="4">
    <source>
        <dbReference type="ARBA" id="ARBA00022692"/>
    </source>
</evidence>
<dbReference type="GO" id="GO:0044038">
    <property type="term" value="P:cell wall macromolecule biosynthetic process"/>
    <property type="evidence" value="ECO:0007669"/>
    <property type="project" value="TreeGrafter"/>
</dbReference>